<evidence type="ECO:0000313" key="4">
    <source>
        <dbReference type="Proteomes" id="UP000184225"/>
    </source>
</evidence>
<name>A0A1M6ALP7_9FLAO</name>
<dbReference type="EMBL" id="FQYY01000001">
    <property type="protein sequence ID" value="SHI37420.1"/>
    <property type="molecule type" value="Genomic_DNA"/>
</dbReference>
<reference evidence="3 4" key="1">
    <citation type="submission" date="2016-11" db="EMBL/GenBank/DDBJ databases">
        <authorList>
            <person name="Jaros S."/>
            <person name="Januszkiewicz K."/>
            <person name="Wedrychowicz H."/>
        </authorList>
    </citation>
    <scope>NUCLEOTIDE SEQUENCE [LARGE SCALE GENOMIC DNA]</scope>
    <source>
        <strain evidence="3 4">DSM 21425</strain>
    </source>
</reference>
<proteinExistence type="predicted"/>
<dbReference type="GO" id="GO:0016740">
    <property type="term" value="F:transferase activity"/>
    <property type="evidence" value="ECO:0007669"/>
    <property type="project" value="UniProtKB-KW"/>
</dbReference>
<dbReference type="AlphaFoldDB" id="A0A1M6ALP7"/>
<dbReference type="Pfam" id="PF00535">
    <property type="entry name" value="Glycos_transf_2"/>
    <property type="match status" value="1"/>
</dbReference>
<dbReference type="RefSeq" id="WP_073147574.1">
    <property type="nucleotide sequence ID" value="NZ_FQYY01000001.1"/>
</dbReference>
<dbReference type="InterPro" id="IPR050834">
    <property type="entry name" value="Glycosyltransf_2"/>
</dbReference>
<keyword evidence="1" id="KW-1133">Transmembrane helix</keyword>
<sequence>MIFLFLKYLQPAYYFGLFRYDGSSAFSKINKIPLTVIESLEKDNSFSSDKASEYDLSWQALQKGFISQNDTYSHFEKLPIEDEYRFIHKYFHPIWCFYVLCIRLLSFKNPYREISCYLKGRRAQRSNYYLSPIKYEDYNDFDSELINQRPQITIIIPTLNRYAYLKDVLIDLENQDYKNFEVIVVDQSEPYQSEFYQGWKLDLTAIHQEEKALWLARNSAIKMSKGDYILLYDDDSRVDSNWITEHIKTLDFFKADISSGVSISTVGADVPNHYSYWHISSQLDTGNVLLKKSVFHQIGLFDRQFEKQRMGDGEYGLRAYLHGFLNISNPHAKRLHLKVGSGGLREMGSWDAFRTKKWFSPRPIPSVLYLFRKYHGNHQAKLALLKTVPPSIIPYQFKKNKPLLLVGVVLSVFLFPLILFQVMKSWKLAGDKLKEGEKIEKL</sequence>
<gene>
    <name evidence="3" type="ORF">SAMN04488096_101333</name>
</gene>
<keyword evidence="3" id="KW-0808">Transferase</keyword>
<evidence type="ECO:0000313" key="3">
    <source>
        <dbReference type="EMBL" id="SHI37420.1"/>
    </source>
</evidence>
<dbReference type="SUPFAM" id="SSF53448">
    <property type="entry name" value="Nucleotide-diphospho-sugar transferases"/>
    <property type="match status" value="1"/>
</dbReference>
<keyword evidence="4" id="KW-1185">Reference proteome</keyword>
<dbReference type="InterPro" id="IPR001173">
    <property type="entry name" value="Glyco_trans_2-like"/>
</dbReference>
<dbReference type="InterPro" id="IPR029044">
    <property type="entry name" value="Nucleotide-diphossugar_trans"/>
</dbReference>
<dbReference type="STRING" id="579105.SAMN04488096_101333"/>
<keyword evidence="1" id="KW-0472">Membrane</keyword>
<dbReference type="OrthoDB" id="1326385at2"/>
<dbReference type="Gene3D" id="3.90.550.10">
    <property type="entry name" value="Spore Coat Polysaccharide Biosynthesis Protein SpsA, Chain A"/>
    <property type="match status" value="1"/>
</dbReference>
<keyword evidence="1" id="KW-0812">Transmembrane</keyword>
<dbReference type="CDD" id="cd00761">
    <property type="entry name" value="Glyco_tranf_GTA_type"/>
    <property type="match status" value="1"/>
</dbReference>
<evidence type="ECO:0000259" key="2">
    <source>
        <dbReference type="Pfam" id="PF00535"/>
    </source>
</evidence>
<dbReference type="PANTHER" id="PTHR43685:SF11">
    <property type="entry name" value="GLYCOSYLTRANSFERASE TAGX-RELATED"/>
    <property type="match status" value="1"/>
</dbReference>
<dbReference type="Proteomes" id="UP000184225">
    <property type="component" value="Unassembled WGS sequence"/>
</dbReference>
<protein>
    <submittedName>
        <fullName evidence="3">Glycosyltransferase, GT2 family</fullName>
    </submittedName>
</protein>
<dbReference type="PANTHER" id="PTHR43685">
    <property type="entry name" value="GLYCOSYLTRANSFERASE"/>
    <property type="match status" value="1"/>
</dbReference>
<feature type="transmembrane region" description="Helical" evidence="1">
    <location>
        <begin position="403"/>
        <end position="423"/>
    </location>
</feature>
<evidence type="ECO:0000256" key="1">
    <source>
        <dbReference type="SAM" id="Phobius"/>
    </source>
</evidence>
<accession>A0A1M6ALP7</accession>
<organism evidence="3 4">
    <name type="scientific">Mesonia phycicola</name>
    <dbReference type="NCBI Taxonomy" id="579105"/>
    <lineage>
        <taxon>Bacteria</taxon>
        <taxon>Pseudomonadati</taxon>
        <taxon>Bacteroidota</taxon>
        <taxon>Flavobacteriia</taxon>
        <taxon>Flavobacteriales</taxon>
        <taxon>Flavobacteriaceae</taxon>
        <taxon>Mesonia</taxon>
    </lineage>
</organism>
<feature type="domain" description="Glycosyltransferase 2-like" evidence="2">
    <location>
        <begin position="153"/>
        <end position="278"/>
    </location>
</feature>